<evidence type="ECO:0000256" key="1">
    <source>
        <dbReference type="SAM" id="MobiDB-lite"/>
    </source>
</evidence>
<dbReference type="AlphaFoldDB" id="A0A6J7T6A1"/>
<gene>
    <name evidence="2" type="ORF">UFOPK4293_00735</name>
</gene>
<reference evidence="2" key="1">
    <citation type="submission" date="2020-05" db="EMBL/GenBank/DDBJ databases">
        <authorList>
            <person name="Chiriac C."/>
            <person name="Salcher M."/>
            <person name="Ghai R."/>
            <person name="Kavagutti S V."/>
        </authorList>
    </citation>
    <scope>NUCLEOTIDE SEQUENCE</scope>
</reference>
<accession>A0A6J7T6A1</accession>
<organism evidence="2">
    <name type="scientific">freshwater metagenome</name>
    <dbReference type="NCBI Taxonomy" id="449393"/>
    <lineage>
        <taxon>unclassified sequences</taxon>
        <taxon>metagenomes</taxon>
        <taxon>ecological metagenomes</taxon>
    </lineage>
</organism>
<evidence type="ECO:0000313" key="2">
    <source>
        <dbReference type="EMBL" id="CAB5048933.1"/>
    </source>
</evidence>
<dbReference type="PROSITE" id="PS51257">
    <property type="entry name" value="PROKAR_LIPOPROTEIN"/>
    <property type="match status" value="1"/>
</dbReference>
<feature type="region of interest" description="Disordered" evidence="1">
    <location>
        <begin position="357"/>
        <end position="388"/>
    </location>
</feature>
<sequence>MFRSKSVLVTSIFGLSALVLGSCSSSGPVVLSLRSTQERSGANAANPKMSAEIADSRLAYGYDISYKVASDLPDLGKEGKAWSVTPMKDNRATLKKLATGFGIAGEVVKVDKNSFSIGQDDKTGTGLWLYVDVSSAWWSYSSAAQMGGGTISSPTCAPDATKTECVISGEPVAPPAPPKNLPDAAAATARVSQILKDANLKVNSYSLSATTSTWSTDVVGILKAGNVASNISMMFSFGADGVITYASGPLVELTDAGAYPLISPTAAVKRLSQMQYGLVGPTARSAVDTAVSSPPVEGSEPQTVEVPITGVRLGLMQSTLTNNSSILLPAYTFTNADGDVGTVMAVEDKYFSFGESEVTEGSEPVPVPVDPGAGGGSTGGSTGADSGPAVSPINPVALLDDAAAKKLLGLSEDEAQKVATESGWTVRIANRDGEAFMLTTDFQTNRVNLTVTKGSVTAVTIG</sequence>
<proteinExistence type="predicted"/>
<protein>
    <submittedName>
        <fullName evidence="2">Unannotated protein</fullName>
    </submittedName>
</protein>
<dbReference type="EMBL" id="CAFBQH010000036">
    <property type="protein sequence ID" value="CAB5048933.1"/>
    <property type="molecule type" value="Genomic_DNA"/>
</dbReference>
<feature type="compositionally biased region" description="Gly residues" evidence="1">
    <location>
        <begin position="372"/>
        <end position="382"/>
    </location>
</feature>
<name>A0A6J7T6A1_9ZZZZ</name>